<comment type="caution">
    <text evidence="1">The sequence shown here is derived from an EMBL/GenBank/DDBJ whole genome shotgun (WGS) entry which is preliminary data.</text>
</comment>
<evidence type="ECO:0000313" key="2">
    <source>
        <dbReference type="Proteomes" id="UP000034508"/>
    </source>
</evidence>
<accession>A0A0G0HXX8</accession>
<reference evidence="1 2" key="1">
    <citation type="journal article" date="2015" name="Nature">
        <title>rRNA introns, odd ribosomes, and small enigmatic genomes across a large radiation of phyla.</title>
        <authorList>
            <person name="Brown C.T."/>
            <person name="Hug L.A."/>
            <person name="Thomas B.C."/>
            <person name="Sharon I."/>
            <person name="Castelle C.J."/>
            <person name="Singh A."/>
            <person name="Wilkins M.J."/>
            <person name="Williams K.H."/>
            <person name="Banfield J.F."/>
        </authorList>
    </citation>
    <scope>NUCLEOTIDE SEQUENCE [LARGE SCALE GENOMIC DNA]</scope>
</reference>
<proteinExistence type="predicted"/>
<evidence type="ECO:0000313" key="1">
    <source>
        <dbReference type="EMBL" id="KKQ16904.1"/>
    </source>
</evidence>
<dbReference type="Gene3D" id="2.60.120.10">
    <property type="entry name" value="Jelly Rolls"/>
    <property type="match status" value="1"/>
</dbReference>
<protein>
    <recommendedName>
        <fullName evidence="3">Cupin 2 conserved barrel domain-containing protein</fullName>
    </recommendedName>
</protein>
<gene>
    <name evidence="1" type="ORF">US31_C0025G0004</name>
</gene>
<evidence type="ECO:0008006" key="3">
    <source>
        <dbReference type="Google" id="ProtNLM"/>
    </source>
</evidence>
<sequence length="257" mass="29461">MIKRVYRSKLDIENLSRLRTSIPRDVDKFDYKGVVVNKPWGYEYLMFENSQVAIWILNIKEGYSTSMHCHPTKRTSFAVLCGEVVCSNLEGWTIRREGEGLLVDEAAFHSTKAVSQGDALVMEIESPPNKKDLVRLKDEYGRKDFGYEDKDKMTNKTSNYEYVDFHNLNLKSNTGKKIRNCKIRVQVNKNTSDINKKLQKEFCSIICLLQGKILDHDGNVVLSTGDIAPLSEIKSKKKLVAFGETIYLTLSYNDKKN</sequence>
<dbReference type="SUPFAM" id="SSF51182">
    <property type="entry name" value="RmlC-like cupins"/>
    <property type="match status" value="1"/>
</dbReference>
<dbReference type="InterPro" id="IPR011051">
    <property type="entry name" value="RmlC_Cupin_sf"/>
</dbReference>
<organism evidence="1 2">
    <name type="scientific">Berkelbacteria bacterium GW2011_GWA1_36_9</name>
    <dbReference type="NCBI Taxonomy" id="1618331"/>
    <lineage>
        <taxon>Bacteria</taxon>
        <taxon>Candidatus Berkelbacteria</taxon>
    </lineage>
</organism>
<dbReference type="EMBL" id="LBSM01000025">
    <property type="protein sequence ID" value="KKQ16904.1"/>
    <property type="molecule type" value="Genomic_DNA"/>
</dbReference>
<dbReference type="AlphaFoldDB" id="A0A0G0HXX8"/>
<dbReference type="InterPro" id="IPR014710">
    <property type="entry name" value="RmlC-like_jellyroll"/>
</dbReference>
<dbReference type="Proteomes" id="UP000034508">
    <property type="component" value="Unassembled WGS sequence"/>
</dbReference>
<name>A0A0G0HXX8_9BACT</name>